<dbReference type="PANTHER" id="PTHR10695:SF46">
    <property type="entry name" value="BIFUNCTIONAL COENZYME A SYNTHASE-RELATED"/>
    <property type="match status" value="1"/>
</dbReference>
<name>A0A017RWR1_9CLOT</name>
<keyword evidence="5 8" id="KW-0418">Kinase</keyword>
<evidence type="ECO:0000256" key="6">
    <source>
        <dbReference type="ARBA" id="ARBA00022840"/>
    </source>
</evidence>
<feature type="binding site" evidence="8">
    <location>
        <begin position="11"/>
        <end position="16"/>
    </location>
    <ligand>
        <name>ATP</name>
        <dbReference type="ChEBI" id="CHEBI:30616"/>
    </ligand>
</feature>
<dbReference type="SUPFAM" id="SSF52540">
    <property type="entry name" value="P-loop containing nucleoside triphosphate hydrolases"/>
    <property type="match status" value="1"/>
</dbReference>
<dbReference type="Pfam" id="PF01121">
    <property type="entry name" value="CoaE"/>
    <property type="match status" value="1"/>
</dbReference>
<protein>
    <recommendedName>
        <fullName evidence="8 9">Dephospho-CoA kinase</fullName>
        <ecNumber evidence="8 9">2.7.1.24</ecNumber>
    </recommendedName>
    <alternativeName>
        <fullName evidence="8">Dephosphocoenzyme A kinase</fullName>
    </alternativeName>
</protein>
<comment type="catalytic activity">
    <reaction evidence="8">
        <text>3'-dephospho-CoA + ATP = ADP + CoA + H(+)</text>
        <dbReference type="Rhea" id="RHEA:18245"/>
        <dbReference type="ChEBI" id="CHEBI:15378"/>
        <dbReference type="ChEBI" id="CHEBI:30616"/>
        <dbReference type="ChEBI" id="CHEBI:57287"/>
        <dbReference type="ChEBI" id="CHEBI:57328"/>
        <dbReference type="ChEBI" id="CHEBI:456216"/>
        <dbReference type="EC" id="2.7.1.24"/>
    </reaction>
</comment>
<dbReference type="RefSeq" id="WP_035378268.1">
    <property type="nucleotide sequence ID" value="NZ_AZQP01000007.1"/>
</dbReference>
<evidence type="ECO:0000256" key="3">
    <source>
        <dbReference type="ARBA" id="ARBA00022679"/>
    </source>
</evidence>
<evidence type="ECO:0000256" key="9">
    <source>
        <dbReference type="NCBIfam" id="TIGR00152"/>
    </source>
</evidence>
<organism evidence="10 11">
    <name type="scientific">Fervidicella metallireducens AeB</name>
    <dbReference type="NCBI Taxonomy" id="1403537"/>
    <lineage>
        <taxon>Bacteria</taxon>
        <taxon>Bacillati</taxon>
        <taxon>Bacillota</taxon>
        <taxon>Clostridia</taxon>
        <taxon>Eubacteriales</taxon>
        <taxon>Clostridiaceae</taxon>
        <taxon>Fervidicella</taxon>
    </lineage>
</organism>
<keyword evidence="4 8" id="KW-0547">Nucleotide-binding</keyword>
<dbReference type="PANTHER" id="PTHR10695">
    <property type="entry name" value="DEPHOSPHO-COA KINASE-RELATED"/>
    <property type="match status" value="1"/>
</dbReference>
<dbReference type="STRING" id="1403537.Q428_03740"/>
<evidence type="ECO:0000256" key="4">
    <source>
        <dbReference type="ARBA" id="ARBA00022741"/>
    </source>
</evidence>
<dbReference type="CDD" id="cd02022">
    <property type="entry name" value="DPCK"/>
    <property type="match status" value="1"/>
</dbReference>
<dbReference type="Gene3D" id="3.40.50.300">
    <property type="entry name" value="P-loop containing nucleotide triphosphate hydrolases"/>
    <property type="match status" value="1"/>
</dbReference>
<evidence type="ECO:0000313" key="10">
    <source>
        <dbReference type="EMBL" id="EYE89213.1"/>
    </source>
</evidence>
<comment type="function">
    <text evidence="8">Catalyzes the phosphorylation of the 3'-hydroxyl group of dephosphocoenzyme A to form coenzyme A.</text>
</comment>
<dbReference type="Proteomes" id="UP000019681">
    <property type="component" value="Unassembled WGS sequence"/>
</dbReference>
<comment type="subcellular location">
    <subcellularLocation>
        <location evidence="8">Cytoplasm</location>
    </subcellularLocation>
</comment>
<keyword evidence="2 8" id="KW-0963">Cytoplasm</keyword>
<dbReference type="GO" id="GO:0005524">
    <property type="term" value="F:ATP binding"/>
    <property type="evidence" value="ECO:0007669"/>
    <property type="project" value="UniProtKB-UniRule"/>
</dbReference>
<dbReference type="AlphaFoldDB" id="A0A017RWR1"/>
<dbReference type="GO" id="GO:0015937">
    <property type="term" value="P:coenzyme A biosynthetic process"/>
    <property type="evidence" value="ECO:0007669"/>
    <property type="project" value="UniProtKB-UniRule"/>
</dbReference>
<dbReference type="EC" id="2.7.1.24" evidence="8 9"/>
<accession>A0A017RWR1</accession>
<dbReference type="GO" id="GO:0005737">
    <property type="term" value="C:cytoplasm"/>
    <property type="evidence" value="ECO:0007669"/>
    <property type="project" value="UniProtKB-SubCell"/>
</dbReference>
<dbReference type="OrthoDB" id="9812943at2"/>
<dbReference type="GO" id="GO:0004140">
    <property type="term" value="F:dephospho-CoA kinase activity"/>
    <property type="evidence" value="ECO:0007669"/>
    <property type="project" value="UniProtKB-UniRule"/>
</dbReference>
<dbReference type="UniPathway" id="UPA00241">
    <property type="reaction ID" value="UER00356"/>
</dbReference>
<keyword evidence="7 8" id="KW-0173">Coenzyme A biosynthesis</keyword>
<comment type="similarity">
    <text evidence="1 8">Belongs to the CoaE family.</text>
</comment>
<dbReference type="EMBL" id="AZQP01000007">
    <property type="protein sequence ID" value="EYE89213.1"/>
    <property type="molecule type" value="Genomic_DNA"/>
</dbReference>
<evidence type="ECO:0000256" key="1">
    <source>
        <dbReference type="ARBA" id="ARBA00009018"/>
    </source>
</evidence>
<evidence type="ECO:0000256" key="8">
    <source>
        <dbReference type="HAMAP-Rule" id="MF_00376"/>
    </source>
</evidence>
<keyword evidence="3 8" id="KW-0808">Transferase</keyword>
<gene>
    <name evidence="8" type="primary">coaE</name>
    <name evidence="10" type="ORF">Q428_03740</name>
</gene>
<evidence type="ECO:0000256" key="2">
    <source>
        <dbReference type="ARBA" id="ARBA00022490"/>
    </source>
</evidence>
<dbReference type="InterPro" id="IPR027417">
    <property type="entry name" value="P-loop_NTPase"/>
</dbReference>
<evidence type="ECO:0000313" key="11">
    <source>
        <dbReference type="Proteomes" id="UP000019681"/>
    </source>
</evidence>
<evidence type="ECO:0000256" key="5">
    <source>
        <dbReference type="ARBA" id="ARBA00022777"/>
    </source>
</evidence>
<dbReference type="InterPro" id="IPR001977">
    <property type="entry name" value="Depp_CoAkinase"/>
</dbReference>
<keyword evidence="6 8" id="KW-0067">ATP-binding</keyword>
<evidence type="ECO:0000256" key="7">
    <source>
        <dbReference type="ARBA" id="ARBA00022993"/>
    </source>
</evidence>
<comment type="pathway">
    <text evidence="8">Cofactor biosynthesis; coenzyme A biosynthesis; CoA from (R)-pantothenate: step 5/5.</text>
</comment>
<comment type="caution">
    <text evidence="10">The sequence shown here is derived from an EMBL/GenBank/DDBJ whole genome shotgun (WGS) entry which is preliminary data.</text>
</comment>
<sequence>MKVIGLTGGIASGKSTISNILKTEFHIDIIDADLIAREIVKKGSDILDKIAEEFGNEVINSDGSLNRKKLGEIVFSDEYSLNKLNKITHPVIEKHIKYEIDLKDKSGKKLCVVDAALLIEAGFYKLVDYVVLVCVNKETQLKRLMQRDKISEKEAFKRINSQMPLSDKVKYADFIIDNNGDLENVKLQTRKIIKDIMGLEEFSFEEGS</sequence>
<dbReference type="PROSITE" id="PS51219">
    <property type="entry name" value="DPCK"/>
    <property type="match status" value="1"/>
</dbReference>
<reference evidence="10 11" key="1">
    <citation type="journal article" date="2014" name="Genome Announc.">
        <title>Draft Genome Sequence of Fervidicella metallireducens Strain AeBT, an Iron-Reducing Thermoanaerobe from the Great Artesian Basin.</title>
        <authorList>
            <person name="Patel B.K."/>
        </authorList>
    </citation>
    <scope>NUCLEOTIDE SEQUENCE [LARGE SCALE GENOMIC DNA]</scope>
    <source>
        <strain evidence="10 11">AeB</strain>
    </source>
</reference>
<dbReference type="FunFam" id="3.40.50.300:FF:000991">
    <property type="entry name" value="Dephospho-CoA kinase"/>
    <property type="match status" value="1"/>
</dbReference>
<keyword evidence="11" id="KW-1185">Reference proteome</keyword>
<dbReference type="HAMAP" id="MF_00376">
    <property type="entry name" value="Dephospho_CoA_kinase"/>
    <property type="match status" value="1"/>
</dbReference>
<dbReference type="NCBIfam" id="TIGR00152">
    <property type="entry name" value="dephospho-CoA kinase"/>
    <property type="match status" value="1"/>
</dbReference>
<proteinExistence type="inferred from homology"/>